<comment type="caution">
    <text evidence="1">The sequence shown here is derived from an EMBL/GenBank/DDBJ whole genome shotgun (WGS) entry which is preliminary data.</text>
</comment>
<gene>
    <name evidence="1" type="ORF">EA71_01787</name>
</gene>
<name>A0A367CF99_9ENTE</name>
<proteinExistence type="predicted"/>
<dbReference type="EMBL" id="LEPB01000004">
    <property type="protein sequence ID" value="RCA11032.1"/>
    <property type="molecule type" value="Genomic_DNA"/>
</dbReference>
<dbReference type="Proteomes" id="UP000252797">
    <property type="component" value="Unassembled WGS sequence"/>
</dbReference>
<organism evidence="1 2">
    <name type="scientific">Enterococcus durans</name>
    <dbReference type="NCBI Taxonomy" id="53345"/>
    <lineage>
        <taxon>Bacteria</taxon>
        <taxon>Bacillati</taxon>
        <taxon>Bacillota</taxon>
        <taxon>Bacilli</taxon>
        <taxon>Lactobacillales</taxon>
        <taxon>Enterococcaceae</taxon>
        <taxon>Enterococcus</taxon>
    </lineage>
</organism>
<evidence type="ECO:0000313" key="1">
    <source>
        <dbReference type="EMBL" id="RCA11032.1"/>
    </source>
</evidence>
<reference evidence="1 2" key="1">
    <citation type="submission" date="2015-06" db="EMBL/GenBank/DDBJ databases">
        <title>The Genome Sequence of Enterococcus durans 4EA1.</title>
        <authorList>
            <consortium name="The Broad Institute Genomics Platform"/>
            <consortium name="The Broad Institute Genome Sequencing Center for Infectious Disease"/>
            <person name="Earl A.M."/>
            <person name="Van Tyne D."/>
            <person name="Lebreton F."/>
            <person name="Saavedra J.T."/>
            <person name="Gilmore M.S."/>
            <person name="Manson Mcguire A."/>
            <person name="Clock S."/>
            <person name="Crupain M."/>
            <person name="Rangan U."/>
            <person name="Young S."/>
            <person name="Abouelleil A."/>
            <person name="Cao P."/>
            <person name="Chapman S.B."/>
            <person name="Griggs A."/>
            <person name="Priest M."/>
            <person name="Shea T."/>
            <person name="Wortman J."/>
            <person name="Nusbaum C."/>
            <person name="Birren B."/>
        </authorList>
    </citation>
    <scope>NUCLEOTIDE SEQUENCE [LARGE SCALE GENOMIC DNA]</scope>
    <source>
        <strain evidence="1 2">4EA1</strain>
    </source>
</reference>
<protein>
    <submittedName>
        <fullName evidence="1">Uncharacterized protein</fullName>
    </submittedName>
</protein>
<sequence>MDESLKTALILAIVAGIINAIVKSVEICMNNRNEKKRMKLEVLLERNGTLEKNIQDFLSGVDSVMKSTTGFPFASIRHIDKEISTSDYRRIIIDQQDDINVGMEVTFRTITSIKLLISNSKYKMKIIEYLEKCRADLEESVSKVMENEVYKNDRDMMESLDAEIEVLRGRAQHNVDKSIQLLNEYFNEDPF</sequence>
<dbReference type="AlphaFoldDB" id="A0A367CF99"/>
<accession>A0A367CF99</accession>
<evidence type="ECO:0000313" key="2">
    <source>
        <dbReference type="Proteomes" id="UP000252797"/>
    </source>
</evidence>
<dbReference type="RefSeq" id="WP_010706373.1">
    <property type="nucleotide sequence ID" value="NZ_CAXSSD010000002.1"/>
</dbReference>